<dbReference type="GO" id="GO:0006412">
    <property type="term" value="P:translation"/>
    <property type="evidence" value="ECO:0007669"/>
    <property type="project" value="UniProtKB-UniRule"/>
</dbReference>
<accession>F1YR76</accession>
<keyword evidence="2" id="KW-0808">Transferase</keyword>
<dbReference type="GO" id="GO:0070681">
    <property type="term" value="P:glutaminyl-tRNAGln biosynthesis via transamidation"/>
    <property type="evidence" value="ECO:0007669"/>
    <property type="project" value="TreeGrafter"/>
</dbReference>
<comment type="function">
    <text evidence="1">Allows the formation of correctly charged Asn-tRNA(Asn) or Gln-tRNA(Gln) through the transamidation of misacylated Asp-tRNA(Asn) or Glu-tRNA(Gln) in organisms which lack either or both of asparaginyl-tRNA or glutaminyl-tRNA synthetases. The reaction takes place in the presence of glutamine and ATP through an activated phospho-Asp-tRNA(Asn) or phospho-Glu-tRNA(Gln).</text>
</comment>
<dbReference type="GO" id="GO:0006450">
    <property type="term" value="P:regulation of translational fidelity"/>
    <property type="evidence" value="ECO:0007669"/>
    <property type="project" value="InterPro"/>
</dbReference>
<keyword evidence="1" id="KW-0436">Ligase</keyword>
<reference evidence="2 3" key="1">
    <citation type="journal article" date="2011" name="Science">
        <title>Drosophila microbiome modulates host developmental and metabolic homeostasis via insulin signaling.</title>
        <authorList>
            <person name="Shin S.C."/>
            <person name="Kim S.H."/>
            <person name="You H."/>
            <person name="Kim B."/>
            <person name="Kim A.C."/>
            <person name="Lee K.A."/>
            <person name="Yoon J.H."/>
            <person name="Ryu J.H."/>
            <person name="Lee W.J."/>
        </authorList>
    </citation>
    <scope>NUCLEOTIDE SEQUENCE [LARGE SCALE GENOMIC DNA]</scope>
    <source>
        <strain evidence="2 3">DM001</strain>
    </source>
</reference>
<dbReference type="Pfam" id="PF02686">
    <property type="entry name" value="GatC"/>
    <property type="match status" value="1"/>
</dbReference>
<dbReference type="EMBL" id="AEUP01000007">
    <property type="protein sequence ID" value="EGE48699.1"/>
    <property type="molecule type" value="Genomic_DNA"/>
</dbReference>
<evidence type="ECO:0000256" key="1">
    <source>
        <dbReference type="HAMAP-Rule" id="MF_00122"/>
    </source>
</evidence>
<keyword evidence="1" id="KW-0547">Nucleotide-binding</keyword>
<sequence length="124" mass="13836">MSYGRYVAFRAIMLGAFFLLRSRKEGSAFMSLDLATTRRIAKLARIGLEEHELEAARQKLNGILGWIDQLAEVDVEGVPPMVGTETETLRQREDKVTDGNYRDALLACAPETSGPFYTVPKVVE</sequence>
<keyword evidence="1" id="KW-0648">Protein biosynthesis</keyword>
<comment type="catalytic activity">
    <reaction evidence="1">
        <text>L-glutamyl-tRNA(Gln) + L-glutamine + ATP + H2O = L-glutaminyl-tRNA(Gln) + L-glutamate + ADP + phosphate + H(+)</text>
        <dbReference type="Rhea" id="RHEA:17521"/>
        <dbReference type="Rhea" id="RHEA-COMP:9681"/>
        <dbReference type="Rhea" id="RHEA-COMP:9684"/>
        <dbReference type="ChEBI" id="CHEBI:15377"/>
        <dbReference type="ChEBI" id="CHEBI:15378"/>
        <dbReference type="ChEBI" id="CHEBI:29985"/>
        <dbReference type="ChEBI" id="CHEBI:30616"/>
        <dbReference type="ChEBI" id="CHEBI:43474"/>
        <dbReference type="ChEBI" id="CHEBI:58359"/>
        <dbReference type="ChEBI" id="CHEBI:78520"/>
        <dbReference type="ChEBI" id="CHEBI:78521"/>
        <dbReference type="ChEBI" id="CHEBI:456216"/>
    </reaction>
</comment>
<dbReference type="Proteomes" id="UP000018454">
    <property type="component" value="Unassembled WGS sequence"/>
</dbReference>
<comment type="subunit">
    <text evidence="1">Heterotrimer of A, B and C subunits.</text>
</comment>
<gene>
    <name evidence="1 2" type="primary">gatC</name>
    <name evidence="2" type="ORF">APO_0402</name>
</gene>
<dbReference type="InterPro" id="IPR003837">
    <property type="entry name" value="GatC"/>
</dbReference>
<protein>
    <recommendedName>
        <fullName evidence="1">Aspartyl/glutamyl-tRNA(Asn/Gln) amidotransferase subunit C</fullName>
        <shortName evidence="1">Asp/Glu-ADT subunit C</shortName>
        <ecNumber evidence="1">6.3.5.-</ecNumber>
    </recommendedName>
</protein>
<name>F1YR76_9PROT</name>
<dbReference type="GO" id="GO:0050567">
    <property type="term" value="F:glutaminyl-tRNA synthase (glutamine-hydrolyzing) activity"/>
    <property type="evidence" value="ECO:0007669"/>
    <property type="project" value="UniProtKB-UniRule"/>
</dbReference>
<dbReference type="GO" id="GO:0050566">
    <property type="term" value="F:asparaginyl-tRNA synthase (glutamine-hydrolyzing) activity"/>
    <property type="evidence" value="ECO:0007669"/>
    <property type="project" value="RHEA"/>
</dbReference>
<dbReference type="EC" id="6.3.5.-" evidence="1"/>
<dbReference type="Gene3D" id="1.10.20.60">
    <property type="entry name" value="Glu-tRNAGln amidotransferase C subunit, N-terminal domain"/>
    <property type="match status" value="1"/>
</dbReference>
<dbReference type="SUPFAM" id="SSF141000">
    <property type="entry name" value="Glu-tRNAGln amidotransferase C subunit"/>
    <property type="match status" value="1"/>
</dbReference>
<comment type="caution">
    <text evidence="2">The sequence shown here is derived from an EMBL/GenBank/DDBJ whole genome shotgun (WGS) entry which is preliminary data.</text>
</comment>
<proteinExistence type="inferred from homology"/>
<dbReference type="GO" id="GO:0005524">
    <property type="term" value="F:ATP binding"/>
    <property type="evidence" value="ECO:0007669"/>
    <property type="project" value="UniProtKB-KW"/>
</dbReference>
<dbReference type="AlphaFoldDB" id="F1YR76"/>
<dbReference type="NCBIfam" id="TIGR00135">
    <property type="entry name" value="gatC"/>
    <property type="match status" value="1"/>
</dbReference>
<dbReference type="HAMAP" id="MF_00122">
    <property type="entry name" value="GatC"/>
    <property type="match status" value="1"/>
</dbReference>
<comment type="catalytic activity">
    <reaction evidence="1">
        <text>L-aspartyl-tRNA(Asn) + L-glutamine + ATP + H2O = L-asparaginyl-tRNA(Asn) + L-glutamate + ADP + phosphate + 2 H(+)</text>
        <dbReference type="Rhea" id="RHEA:14513"/>
        <dbReference type="Rhea" id="RHEA-COMP:9674"/>
        <dbReference type="Rhea" id="RHEA-COMP:9677"/>
        <dbReference type="ChEBI" id="CHEBI:15377"/>
        <dbReference type="ChEBI" id="CHEBI:15378"/>
        <dbReference type="ChEBI" id="CHEBI:29985"/>
        <dbReference type="ChEBI" id="CHEBI:30616"/>
        <dbReference type="ChEBI" id="CHEBI:43474"/>
        <dbReference type="ChEBI" id="CHEBI:58359"/>
        <dbReference type="ChEBI" id="CHEBI:78515"/>
        <dbReference type="ChEBI" id="CHEBI:78516"/>
        <dbReference type="ChEBI" id="CHEBI:456216"/>
    </reaction>
</comment>
<keyword evidence="1" id="KW-0067">ATP-binding</keyword>
<evidence type="ECO:0000313" key="2">
    <source>
        <dbReference type="EMBL" id="EGE48699.1"/>
    </source>
</evidence>
<dbReference type="PANTHER" id="PTHR15004">
    <property type="entry name" value="GLUTAMYL-TRNA(GLN) AMIDOTRANSFERASE SUBUNIT C, MITOCHONDRIAL"/>
    <property type="match status" value="1"/>
</dbReference>
<comment type="similarity">
    <text evidence="1">Belongs to the GatC family.</text>
</comment>
<organism evidence="2 3">
    <name type="scientific">Acetobacter pomorum DM001</name>
    <dbReference type="NCBI Taxonomy" id="945681"/>
    <lineage>
        <taxon>Bacteria</taxon>
        <taxon>Pseudomonadati</taxon>
        <taxon>Pseudomonadota</taxon>
        <taxon>Alphaproteobacteria</taxon>
        <taxon>Acetobacterales</taxon>
        <taxon>Acetobacteraceae</taxon>
        <taxon>Acetobacter</taxon>
    </lineage>
</organism>
<evidence type="ECO:0000313" key="3">
    <source>
        <dbReference type="Proteomes" id="UP000018454"/>
    </source>
</evidence>
<dbReference type="PANTHER" id="PTHR15004:SF0">
    <property type="entry name" value="GLUTAMYL-TRNA(GLN) AMIDOTRANSFERASE SUBUNIT C, MITOCHONDRIAL"/>
    <property type="match status" value="1"/>
</dbReference>
<dbReference type="InterPro" id="IPR036113">
    <property type="entry name" value="Asp/Glu-ADT_sf_sub_c"/>
</dbReference>
<dbReference type="GO" id="GO:0016740">
    <property type="term" value="F:transferase activity"/>
    <property type="evidence" value="ECO:0007669"/>
    <property type="project" value="UniProtKB-KW"/>
</dbReference>